<reference evidence="2" key="1">
    <citation type="submission" date="2020-05" db="EMBL/GenBank/DDBJ databases">
        <authorList>
            <person name="Chiriac C."/>
            <person name="Salcher M."/>
            <person name="Ghai R."/>
            <person name="Kavagutti S V."/>
        </authorList>
    </citation>
    <scope>NUCLEOTIDE SEQUENCE</scope>
</reference>
<organism evidence="2">
    <name type="scientific">freshwater metagenome</name>
    <dbReference type="NCBI Taxonomy" id="449393"/>
    <lineage>
        <taxon>unclassified sequences</taxon>
        <taxon>metagenomes</taxon>
        <taxon>ecological metagenomes</taxon>
    </lineage>
</organism>
<keyword evidence="1" id="KW-0812">Transmembrane</keyword>
<feature type="transmembrane region" description="Helical" evidence="1">
    <location>
        <begin position="194"/>
        <end position="211"/>
    </location>
</feature>
<protein>
    <submittedName>
        <fullName evidence="2">Unannotated protein</fullName>
    </submittedName>
</protein>
<feature type="transmembrane region" description="Helical" evidence="1">
    <location>
        <begin position="6"/>
        <end position="25"/>
    </location>
</feature>
<feature type="transmembrane region" description="Helical" evidence="1">
    <location>
        <begin position="166"/>
        <end position="188"/>
    </location>
</feature>
<dbReference type="AlphaFoldDB" id="A0A6J6WZI5"/>
<name>A0A6J6WZI5_9ZZZZ</name>
<dbReference type="EMBL" id="CAFAAB010000145">
    <property type="protein sequence ID" value="CAB4790571.1"/>
    <property type="molecule type" value="Genomic_DNA"/>
</dbReference>
<accession>A0A6J6WZI5</accession>
<keyword evidence="1" id="KW-0472">Membrane</keyword>
<evidence type="ECO:0000313" key="2">
    <source>
        <dbReference type="EMBL" id="CAB4790571.1"/>
    </source>
</evidence>
<evidence type="ECO:0000256" key="1">
    <source>
        <dbReference type="SAM" id="Phobius"/>
    </source>
</evidence>
<gene>
    <name evidence="2" type="ORF">UFOPK2958_01150</name>
</gene>
<sequence length="268" mass="29643">MVSATLFILVMCWIAVGVSFLLPFFRNNRQFGSIDALRRLRSEQGPLADLPGHDHIGEPHIATPPHAELTPRYIEQPRRTADYGSQVITLPEQELVVASTGAATYFDPWTKQYVNENGEAATASTTVHQEMNSRATAYSRPLVDGHRPATQPISSKRRAALRRRQVLKSMAIAISSTTIPAVMTGWTFFVTLSVMSWLAFGAWFSLMLYFMNVQEQIIPTASQRSRAVPVPDNIVPLRPREAEIAVAEEVFVPAAASGFARAQYAVGE</sequence>
<proteinExistence type="predicted"/>
<keyword evidence="1" id="KW-1133">Transmembrane helix</keyword>